<dbReference type="AlphaFoldDB" id="A0A133NE36"/>
<accession>A0A133NE36</accession>
<reference evidence="2" key="1">
    <citation type="submission" date="2016-01" db="EMBL/GenBank/DDBJ databases">
        <authorList>
            <person name="Mitreva M."/>
            <person name="Pepin K.H."/>
            <person name="Mihindukulasuriya K.A."/>
            <person name="Fulton R."/>
            <person name="Fronick C."/>
            <person name="O'Laughlin M."/>
            <person name="Miner T."/>
            <person name="Herter B."/>
            <person name="Rosa B.A."/>
            <person name="Cordes M."/>
            <person name="Tomlinson C."/>
            <person name="Wollam A."/>
            <person name="Palsikar V.B."/>
            <person name="Mardis E.R."/>
            <person name="Wilson R.K."/>
        </authorList>
    </citation>
    <scope>NUCLEOTIDE SEQUENCE [LARGE SCALE GENOMIC DNA]</scope>
    <source>
        <strain evidence="2">CMW8396</strain>
    </source>
</reference>
<comment type="caution">
    <text evidence="1">The sequence shown here is derived from an EMBL/GenBank/DDBJ whole genome shotgun (WGS) entry which is preliminary data.</text>
</comment>
<name>A0A133NE36_9FUSO</name>
<sequence length="128" mass="14583">MINSLISYCSFPFFHTLNLQILICLEYSKLFSLENLHKIEIIFDGTHTSNGYICTLPPGWLICNIESYLGFQNGCTTSIFNTNRENKIYDLELTEGSEGSVKIQKNKLYFNGRGEGNDMVINRVSVLL</sequence>
<protein>
    <submittedName>
        <fullName evidence="1">Uncharacterized protein</fullName>
    </submittedName>
</protein>
<organism evidence="1 2">
    <name type="scientific">Fusobacterium equinum</name>
    <dbReference type="NCBI Taxonomy" id="134605"/>
    <lineage>
        <taxon>Bacteria</taxon>
        <taxon>Fusobacteriati</taxon>
        <taxon>Fusobacteriota</taxon>
        <taxon>Fusobacteriia</taxon>
        <taxon>Fusobacteriales</taxon>
        <taxon>Fusobacteriaceae</taxon>
        <taxon>Fusobacterium</taxon>
    </lineage>
</organism>
<dbReference type="EMBL" id="LRPX01000041">
    <property type="protein sequence ID" value="KXA14538.1"/>
    <property type="molecule type" value="Genomic_DNA"/>
</dbReference>
<keyword evidence="2" id="KW-1185">Reference proteome</keyword>
<evidence type="ECO:0000313" key="1">
    <source>
        <dbReference type="EMBL" id="KXA14538.1"/>
    </source>
</evidence>
<dbReference type="Proteomes" id="UP000070617">
    <property type="component" value="Unassembled WGS sequence"/>
</dbReference>
<proteinExistence type="predicted"/>
<evidence type="ECO:0000313" key="2">
    <source>
        <dbReference type="Proteomes" id="UP000070617"/>
    </source>
</evidence>
<gene>
    <name evidence="1" type="ORF">HMPREF3206_00961</name>
</gene>